<protein>
    <submittedName>
        <fullName evidence="6">Crp/Fnr family transcriptional regulator</fullName>
    </submittedName>
</protein>
<dbReference type="PROSITE" id="PS51063">
    <property type="entry name" value="HTH_CRP_2"/>
    <property type="match status" value="1"/>
</dbReference>
<feature type="domain" description="HTH crp-type" evidence="5">
    <location>
        <begin position="147"/>
        <end position="218"/>
    </location>
</feature>
<dbReference type="SUPFAM" id="SSF51206">
    <property type="entry name" value="cAMP-binding domain-like"/>
    <property type="match status" value="1"/>
</dbReference>
<dbReference type="PANTHER" id="PTHR24567">
    <property type="entry name" value="CRP FAMILY TRANSCRIPTIONAL REGULATORY PROTEIN"/>
    <property type="match status" value="1"/>
</dbReference>
<dbReference type="SMART" id="SM00419">
    <property type="entry name" value="HTH_CRP"/>
    <property type="match status" value="1"/>
</dbReference>
<evidence type="ECO:0000259" key="5">
    <source>
        <dbReference type="PROSITE" id="PS51063"/>
    </source>
</evidence>
<feature type="domain" description="Cyclic nucleotide-binding" evidence="4">
    <location>
        <begin position="13"/>
        <end position="133"/>
    </location>
</feature>
<dbReference type="PRINTS" id="PR00034">
    <property type="entry name" value="HTHCRP"/>
</dbReference>
<dbReference type="InterPro" id="IPR014710">
    <property type="entry name" value="RmlC-like_jellyroll"/>
</dbReference>
<dbReference type="GO" id="GO:0005829">
    <property type="term" value="C:cytosol"/>
    <property type="evidence" value="ECO:0007669"/>
    <property type="project" value="TreeGrafter"/>
</dbReference>
<sequence>MPDHDLCVTRVPIFQGLSRDDQLHVAGFISPLHVHKGDVIYSPGQAVSRLLVMHSGSLKVSRIGTNGQERVLRTVSDGEVVGERAMLTGERSDDLVTALEDSRMCTLGHDDLARLLGRYPDVGIRMLRTVSDRLASTERLLAAVTSSDVSARVAAYLLDQPGQVRDGMVVVHLPMAKHDVAAYLGTTPETLSRRLAALASAGIVELQGRRDVVVRDPDALERMAAGDAD</sequence>
<dbReference type="InterPro" id="IPR050397">
    <property type="entry name" value="Env_Response_Regulators"/>
</dbReference>
<accession>A0A9D2QE34</accession>
<dbReference type="AlphaFoldDB" id="A0A9D2QE34"/>
<dbReference type="Pfam" id="PF00027">
    <property type="entry name" value="cNMP_binding"/>
    <property type="match status" value="1"/>
</dbReference>
<dbReference type="Proteomes" id="UP000823858">
    <property type="component" value="Unassembled WGS sequence"/>
</dbReference>
<dbReference type="PANTHER" id="PTHR24567:SF26">
    <property type="entry name" value="REGULATORY PROTEIN YEIL"/>
    <property type="match status" value="1"/>
</dbReference>
<dbReference type="Pfam" id="PF13545">
    <property type="entry name" value="HTH_Crp_2"/>
    <property type="match status" value="1"/>
</dbReference>
<organism evidence="6 7">
    <name type="scientific">Candidatus Corynebacterium faecigallinarum</name>
    <dbReference type="NCBI Taxonomy" id="2838528"/>
    <lineage>
        <taxon>Bacteria</taxon>
        <taxon>Bacillati</taxon>
        <taxon>Actinomycetota</taxon>
        <taxon>Actinomycetes</taxon>
        <taxon>Mycobacteriales</taxon>
        <taxon>Corynebacteriaceae</taxon>
        <taxon>Corynebacterium</taxon>
    </lineage>
</organism>
<dbReference type="InterPro" id="IPR018490">
    <property type="entry name" value="cNMP-bd_dom_sf"/>
</dbReference>
<keyword evidence="2" id="KW-0238">DNA-binding</keyword>
<reference evidence="6" key="1">
    <citation type="journal article" date="2021" name="PeerJ">
        <title>Extensive microbial diversity within the chicken gut microbiome revealed by metagenomics and culture.</title>
        <authorList>
            <person name="Gilroy R."/>
            <person name="Ravi A."/>
            <person name="Getino M."/>
            <person name="Pursley I."/>
            <person name="Horton D.L."/>
            <person name="Alikhan N.F."/>
            <person name="Baker D."/>
            <person name="Gharbi K."/>
            <person name="Hall N."/>
            <person name="Watson M."/>
            <person name="Adriaenssens E.M."/>
            <person name="Foster-Nyarko E."/>
            <person name="Jarju S."/>
            <person name="Secka A."/>
            <person name="Antonio M."/>
            <person name="Oren A."/>
            <person name="Chaudhuri R.R."/>
            <person name="La Ragione R."/>
            <person name="Hildebrand F."/>
            <person name="Pallen M.J."/>
        </authorList>
    </citation>
    <scope>NUCLEOTIDE SEQUENCE</scope>
    <source>
        <strain evidence="6">ChiHjej13B12-4958</strain>
    </source>
</reference>
<evidence type="ECO:0000313" key="6">
    <source>
        <dbReference type="EMBL" id="HJC84756.1"/>
    </source>
</evidence>
<dbReference type="Gene3D" id="1.10.10.10">
    <property type="entry name" value="Winged helix-like DNA-binding domain superfamily/Winged helix DNA-binding domain"/>
    <property type="match status" value="1"/>
</dbReference>
<evidence type="ECO:0000256" key="2">
    <source>
        <dbReference type="ARBA" id="ARBA00023125"/>
    </source>
</evidence>
<proteinExistence type="predicted"/>
<dbReference type="GO" id="GO:0003677">
    <property type="term" value="F:DNA binding"/>
    <property type="evidence" value="ECO:0007669"/>
    <property type="project" value="UniProtKB-KW"/>
</dbReference>
<dbReference type="Gene3D" id="2.60.120.10">
    <property type="entry name" value="Jelly Rolls"/>
    <property type="match status" value="1"/>
</dbReference>
<dbReference type="PROSITE" id="PS50042">
    <property type="entry name" value="CNMP_BINDING_3"/>
    <property type="match status" value="1"/>
</dbReference>
<keyword evidence="1" id="KW-0805">Transcription regulation</keyword>
<dbReference type="CDD" id="cd00038">
    <property type="entry name" value="CAP_ED"/>
    <property type="match status" value="1"/>
</dbReference>
<evidence type="ECO:0000256" key="3">
    <source>
        <dbReference type="ARBA" id="ARBA00023163"/>
    </source>
</evidence>
<keyword evidence="3" id="KW-0804">Transcription</keyword>
<comment type="caution">
    <text evidence="6">The sequence shown here is derived from an EMBL/GenBank/DDBJ whole genome shotgun (WGS) entry which is preliminary data.</text>
</comment>
<evidence type="ECO:0000313" key="7">
    <source>
        <dbReference type="Proteomes" id="UP000823858"/>
    </source>
</evidence>
<dbReference type="InterPro" id="IPR012318">
    <property type="entry name" value="HTH_CRP"/>
</dbReference>
<dbReference type="GO" id="GO:0003700">
    <property type="term" value="F:DNA-binding transcription factor activity"/>
    <property type="evidence" value="ECO:0007669"/>
    <property type="project" value="TreeGrafter"/>
</dbReference>
<evidence type="ECO:0000256" key="1">
    <source>
        <dbReference type="ARBA" id="ARBA00023015"/>
    </source>
</evidence>
<dbReference type="SUPFAM" id="SSF46785">
    <property type="entry name" value="Winged helix' DNA-binding domain"/>
    <property type="match status" value="1"/>
</dbReference>
<dbReference type="InterPro" id="IPR000595">
    <property type="entry name" value="cNMP-bd_dom"/>
</dbReference>
<evidence type="ECO:0000259" key="4">
    <source>
        <dbReference type="PROSITE" id="PS50042"/>
    </source>
</evidence>
<reference evidence="6" key="2">
    <citation type="submission" date="2021-04" db="EMBL/GenBank/DDBJ databases">
        <authorList>
            <person name="Gilroy R."/>
        </authorList>
    </citation>
    <scope>NUCLEOTIDE SEQUENCE</scope>
    <source>
        <strain evidence="6">ChiHjej13B12-4958</strain>
    </source>
</reference>
<dbReference type="InterPro" id="IPR036390">
    <property type="entry name" value="WH_DNA-bd_sf"/>
</dbReference>
<dbReference type="SMART" id="SM00100">
    <property type="entry name" value="cNMP"/>
    <property type="match status" value="1"/>
</dbReference>
<dbReference type="InterPro" id="IPR036388">
    <property type="entry name" value="WH-like_DNA-bd_sf"/>
</dbReference>
<dbReference type="EMBL" id="DWVP01000009">
    <property type="protein sequence ID" value="HJC84756.1"/>
    <property type="molecule type" value="Genomic_DNA"/>
</dbReference>
<gene>
    <name evidence="6" type="ORF">H9751_04265</name>
</gene>
<name>A0A9D2QE34_9CORY</name>